<feature type="transmembrane region" description="Helical" evidence="11">
    <location>
        <begin position="12"/>
        <end position="31"/>
    </location>
</feature>
<dbReference type="Proteomes" id="UP000439113">
    <property type="component" value="Unassembled WGS sequence"/>
</dbReference>
<evidence type="ECO:0000313" key="14">
    <source>
        <dbReference type="EMBL" id="MTV30658.1"/>
    </source>
</evidence>
<evidence type="ECO:0000256" key="9">
    <source>
        <dbReference type="PROSITE-ProRule" id="PRU00703"/>
    </source>
</evidence>
<dbReference type="InterPro" id="IPR044751">
    <property type="entry name" value="Ion_transp-like_CBS"/>
</dbReference>
<evidence type="ECO:0000313" key="15">
    <source>
        <dbReference type="Proteomes" id="UP000439113"/>
    </source>
</evidence>
<dbReference type="Pfam" id="PF01595">
    <property type="entry name" value="CNNM"/>
    <property type="match status" value="1"/>
</dbReference>
<evidence type="ECO:0000256" key="1">
    <source>
        <dbReference type="ARBA" id="ARBA00004651"/>
    </source>
</evidence>
<evidence type="ECO:0000259" key="12">
    <source>
        <dbReference type="PROSITE" id="PS51371"/>
    </source>
</evidence>
<dbReference type="EMBL" id="WNKS01000004">
    <property type="protein sequence ID" value="MTV30658.1"/>
    <property type="molecule type" value="Genomic_DNA"/>
</dbReference>
<evidence type="ECO:0000256" key="10">
    <source>
        <dbReference type="PROSITE-ProRule" id="PRU01193"/>
    </source>
</evidence>
<feature type="domain" description="CNNM transmembrane" evidence="13">
    <location>
        <begin position="8"/>
        <end position="197"/>
    </location>
</feature>
<evidence type="ECO:0000256" key="6">
    <source>
        <dbReference type="ARBA" id="ARBA00022989"/>
    </source>
</evidence>
<dbReference type="InterPro" id="IPR046342">
    <property type="entry name" value="CBS_dom_sf"/>
</dbReference>
<dbReference type="Gene3D" id="3.30.465.10">
    <property type="match status" value="1"/>
</dbReference>
<dbReference type="OrthoDB" id="9797674at2"/>
<keyword evidence="6 10" id="KW-1133">Transmembrane helix</keyword>
<dbReference type="SMART" id="SM01091">
    <property type="entry name" value="CorC_HlyC"/>
    <property type="match status" value="1"/>
</dbReference>
<comment type="subcellular location">
    <subcellularLocation>
        <location evidence="1">Cell membrane</location>
        <topology evidence="1">Multi-pass membrane protein</topology>
    </subcellularLocation>
</comment>
<evidence type="ECO:0000256" key="7">
    <source>
        <dbReference type="ARBA" id="ARBA00023122"/>
    </source>
</evidence>
<proteinExistence type="inferred from homology"/>
<dbReference type="InterPro" id="IPR005170">
    <property type="entry name" value="Transptr-assoc_dom"/>
</dbReference>
<evidence type="ECO:0000256" key="8">
    <source>
        <dbReference type="ARBA" id="ARBA00023136"/>
    </source>
</evidence>
<protein>
    <submittedName>
        <fullName evidence="14">DUF21 domain-containing protein</fullName>
    </submittedName>
</protein>
<dbReference type="AlphaFoldDB" id="A0A6N8DK08"/>
<dbReference type="PANTHER" id="PTHR22777:SF32">
    <property type="entry name" value="UPF0053 INNER MEMBRANE PROTEIN YFJD"/>
    <property type="match status" value="1"/>
</dbReference>
<sequence>MHGAGETLPVNIWVAAAILLACLLLSALFAASETAMTAASRARMHALEKQGDARAKIVLRLLSGRDRLIGAMLLGNTMVNIGASAFLTTVLVAVFGPEGAIYATASMTVLLLIFAEVMPKTVAITYPDAFSLAVARITAFFVVAFGPVLFVVELIVRGVLHLAGLRPGHVKNLLTPQEELKSAVDLMHREGGVDKDDRDMFGGLLDLKELTVSDVMVHRTKMLTIDADAAPADILNDVVNSPYTRLPLWREQPDNIVGVLHARDFLRALAESGCEIDKVKLDPIIAAPWFVPETTQLEEQLQAFRKRKTHFALVVDEYGDVQGLVTLEDILEEIVGDIRDEHDVAMIGVRRQPDGSVLVEGSVPIRDLNRFMGWELPDEEATTIAGLVIHEARTIPDQGQQFLFHRFRFEVLRKQKNRITLMRLTPPASEARK</sequence>
<dbReference type="InterPro" id="IPR002550">
    <property type="entry name" value="CNNM"/>
</dbReference>
<dbReference type="Gene3D" id="3.10.580.10">
    <property type="entry name" value="CBS-domain"/>
    <property type="match status" value="1"/>
</dbReference>
<dbReference type="InterPro" id="IPR036318">
    <property type="entry name" value="FAD-bd_PCMH-like_sf"/>
</dbReference>
<keyword evidence="3" id="KW-1003">Cell membrane</keyword>
<gene>
    <name evidence="14" type="ORF">GJ654_06580</name>
</gene>
<name>A0A6N8DK08_RHOAC</name>
<reference evidence="14 15" key="1">
    <citation type="submission" date="2019-11" db="EMBL/GenBank/DDBJ databases">
        <title>Whole-genome sequence of a Rhodoblastus acidophilus DSM 142.</title>
        <authorList>
            <person name="Kyndt J.A."/>
            <person name="Meyer T.E."/>
        </authorList>
    </citation>
    <scope>NUCLEOTIDE SEQUENCE [LARGE SCALE GENOMIC DNA]</scope>
    <source>
        <strain evidence="14 15">DSM 142</strain>
    </source>
</reference>
<dbReference type="SMART" id="SM00116">
    <property type="entry name" value="CBS"/>
    <property type="match status" value="2"/>
</dbReference>
<feature type="transmembrane region" description="Helical" evidence="11">
    <location>
        <begin position="100"/>
        <end position="118"/>
    </location>
</feature>
<evidence type="ECO:0000256" key="5">
    <source>
        <dbReference type="ARBA" id="ARBA00022737"/>
    </source>
</evidence>
<dbReference type="SUPFAM" id="SSF54631">
    <property type="entry name" value="CBS-domain pair"/>
    <property type="match status" value="1"/>
</dbReference>
<keyword evidence="4 10" id="KW-0812">Transmembrane</keyword>
<feature type="transmembrane region" description="Helical" evidence="11">
    <location>
        <begin position="130"/>
        <end position="152"/>
    </location>
</feature>
<dbReference type="PROSITE" id="PS51846">
    <property type="entry name" value="CNNM"/>
    <property type="match status" value="1"/>
</dbReference>
<feature type="domain" description="CBS" evidence="12">
    <location>
        <begin position="284"/>
        <end position="344"/>
    </location>
</feature>
<dbReference type="FunFam" id="3.10.580.10:FF:000002">
    <property type="entry name" value="Magnesium/cobalt efflux protein CorC"/>
    <property type="match status" value="1"/>
</dbReference>
<organism evidence="14 15">
    <name type="scientific">Rhodoblastus acidophilus</name>
    <name type="common">Rhodopseudomonas acidophila</name>
    <dbReference type="NCBI Taxonomy" id="1074"/>
    <lineage>
        <taxon>Bacteria</taxon>
        <taxon>Pseudomonadati</taxon>
        <taxon>Pseudomonadota</taxon>
        <taxon>Alphaproteobacteria</taxon>
        <taxon>Hyphomicrobiales</taxon>
        <taxon>Rhodoblastaceae</taxon>
        <taxon>Rhodoblastus</taxon>
    </lineage>
</organism>
<keyword evidence="5" id="KW-0677">Repeat</keyword>
<dbReference type="Pfam" id="PF00571">
    <property type="entry name" value="CBS"/>
    <property type="match status" value="2"/>
</dbReference>
<dbReference type="PANTHER" id="PTHR22777">
    <property type="entry name" value="HEMOLYSIN-RELATED"/>
    <property type="match status" value="1"/>
</dbReference>
<accession>A0A6N8DK08</accession>
<keyword evidence="7 9" id="KW-0129">CBS domain</keyword>
<dbReference type="GO" id="GO:0005886">
    <property type="term" value="C:plasma membrane"/>
    <property type="evidence" value="ECO:0007669"/>
    <property type="project" value="UniProtKB-SubCell"/>
</dbReference>
<dbReference type="InterPro" id="IPR016169">
    <property type="entry name" value="FAD-bd_PCMH_sub2"/>
</dbReference>
<evidence type="ECO:0000256" key="3">
    <source>
        <dbReference type="ARBA" id="ARBA00022475"/>
    </source>
</evidence>
<evidence type="ECO:0000256" key="11">
    <source>
        <dbReference type="SAM" id="Phobius"/>
    </source>
</evidence>
<dbReference type="RefSeq" id="WP_155445348.1">
    <property type="nucleotide sequence ID" value="NZ_JAOQNR010000005.1"/>
</dbReference>
<comment type="similarity">
    <text evidence="2">Belongs to the UPF0053 family. Hemolysin C subfamily.</text>
</comment>
<evidence type="ECO:0000256" key="2">
    <source>
        <dbReference type="ARBA" id="ARBA00006446"/>
    </source>
</evidence>
<dbReference type="GO" id="GO:0050660">
    <property type="term" value="F:flavin adenine dinucleotide binding"/>
    <property type="evidence" value="ECO:0007669"/>
    <property type="project" value="InterPro"/>
</dbReference>
<keyword evidence="8 10" id="KW-0472">Membrane</keyword>
<feature type="transmembrane region" description="Helical" evidence="11">
    <location>
        <begin position="68"/>
        <end position="94"/>
    </location>
</feature>
<dbReference type="PROSITE" id="PS51371">
    <property type="entry name" value="CBS"/>
    <property type="match status" value="2"/>
</dbReference>
<dbReference type="Pfam" id="PF03471">
    <property type="entry name" value="CorC_HlyC"/>
    <property type="match status" value="1"/>
</dbReference>
<dbReference type="SUPFAM" id="SSF56176">
    <property type="entry name" value="FAD-binding/transporter-associated domain-like"/>
    <property type="match status" value="1"/>
</dbReference>
<comment type="caution">
    <text evidence="14">The sequence shown here is derived from an EMBL/GenBank/DDBJ whole genome shotgun (WGS) entry which is preliminary data.</text>
</comment>
<evidence type="ECO:0000256" key="4">
    <source>
        <dbReference type="ARBA" id="ARBA00022692"/>
    </source>
</evidence>
<feature type="domain" description="CBS" evidence="12">
    <location>
        <begin position="216"/>
        <end position="276"/>
    </location>
</feature>
<evidence type="ECO:0000259" key="13">
    <source>
        <dbReference type="PROSITE" id="PS51846"/>
    </source>
</evidence>
<dbReference type="InterPro" id="IPR000644">
    <property type="entry name" value="CBS_dom"/>
</dbReference>
<dbReference type="CDD" id="cd04590">
    <property type="entry name" value="CBS_pair_CorC_HlyC_assoc"/>
    <property type="match status" value="1"/>
</dbReference>